<dbReference type="CDD" id="cd00293">
    <property type="entry name" value="USP-like"/>
    <property type="match status" value="1"/>
</dbReference>
<organism evidence="4 5">
    <name type="scientific">Caldovatus aquaticus</name>
    <dbReference type="NCBI Taxonomy" id="2865671"/>
    <lineage>
        <taxon>Bacteria</taxon>
        <taxon>Pseudomonadati</taxon>
        <taxon>Pseudomonadota</taxon>
        <taxon>Alphaproteobacteria</taxon>
        <taxon>Acetobacterales</taxon>
        <taxon>Roseomonadaceae</taxon>
        <taxon>Caldovatus</taxon>
    </lineage>
</organism>
<comment type="caution">
    <text evidence="4">The sequence shown here is derived from an EMBL/GenBank/DDBJ whole genome shotgun (WGS) entry which is preliminary data.</text>
</comment>
<keyword evidence="5" id="KW-1185">Reference proteome</keyword>
<dbReference type="RefSeq" id="WP_220116649.1">
    <property type="nucleotide sequence ID" value="NZ_JAHZUY010000009.1"/>
</dbReference>
<dbReference type="PANTHER" id="PTHR46268:SF15">
    <property type="entry name" value="UNIVERSAL STRESS PROTEIN HP_0031"/>
    <property type="match status" value="1"/>
</dbReference>
<dbReference type="EMBL" id="JAHZUY010000009">
    <property type="protein sequence ID" value="MBW8269004.1"/>
    <property type="molecule type" value="Genomic_DNA"/>
</dbReference>
<dbReference type="Gene3D" id="3.40.50.12370">
    <property type="match status" value="1"/>
</dbReference>
<evidence type="ECO:0000313" key="5">
    <source>
        <dbReference type="Proteomes" id="UP001519924"/>
    </source>
</evidence>
<name>A0ABS7F084_9PROT</name>
<protein>
    <submittedName>
        <fullName evidence="4">Universal stress protein</fullName>
    </submittedName>
</protein>
<evidence type="ECO:0000313" key="4">
    <source>
        <dbReference type="EMBL" id="MBW8269004.1"/>
    </source>
</evidence>
<dbReference type="Proteomes" id="UP001519924">
    <property type="component" value="Unassembled WGS sequence"/>
</dbReference>
<reference evidence="4 5" key="1">
    <citation type="submission" date="2021-08" db="EMBL/GenBank/DDBJ databases">
        <title>Caldovatus sediminis gen. nov., sp. nov., a moderately thermophilic bacterium isolated from a hot spring.</title>
        <authorList>
            <person name="Hu C.-J."/>
            <person name="Li W.-J."/>
            <person name="Xian W.-D."/>
        </authorList>
    </citation>
    <scope>NUCLEOTIDE SEQUENCE [LARGE SCALE GENOMIC DNA]</scope>
    <source>
        <strain evidence="4 5">SYSU G05006</strain>
    </source>
</reference>
<evidence type="ECO:0000259" key="3">
    <source>
        <dbReference type="Pfam" id="PF00582"/>
    </source>
</evidence>
<proteinExistence type="inferred from homology"/>
<dbReference type="PANTHER" id="PTHR46268">
    <property type="entry name" value="STRESS RESPONSE PROTEIN NHAX"/>
    <property type="match status" value="1"/>
</dbReference>
<feature type="domain" description="UspA" evidence="3">
    <location>
        <begin position="160"/>
        <end position="282"/>
    </location>
</feature>
<evidence type="ECO:0000256" key="2">
    <source>
        <dbReference type="SAM" id="Coils"/>
    </source>
</evidence>
<dbReference type="SUPFAM" id="SSF52402">
    <property type="entry name" value="Adenine nucleotide alpha hydrolases-like"/>
    <property type="match status" value="2"/>
</dbReference>
<dbReference type="InterPro" id="IPR006015">
    <property type="entry name" value="Universal_stress_UspA"/>
</dbReference>
<evidence type="ECO:0000256" key="1">
    <source>
        <dbReference type="ARBA" id="ARBA00008791"/>
    </source>
</evidence>
<feature type="coiled-coil region" evidence="2">
    <location>
        <begin position="60"/>
        <end position="87"/>
    </location>
</feature>
<dbReference type="Pfam" id="PF00582">
    <property type="entry name" value="Usp"/>
    <property type="match status" value="1"/>
</dbReference>
<gene>
    <name evidence="4" type="ORF">K1J50_05835</name>
</gene>
<sequence length="284" mass="29914">MALKDILVHLDATEQSRTRLRVAATLAREHDAHLAGLFVVDVALPLLVAGDASGGGAAFAELIERMRQDALAEAARVEAEFREHLQREGLAKGEWRMVEGSAPDVVALHARYADLAILGQEDPEGGGPAGAGAVIESVLFGSGRPALLVPYAGRFETVGRRVLIGWNASREAARAVNDALPLIARAAAATVLVANPDTTPGGHGEQPGADIALHLARHGLRVEAEQVVAPEVPDADLLLNRAAELSADLLVVGAYGHSRLRELVLGGVTRTLLRQMTVPVLMSH</sequence>
<comment type="similarity">
    <text evidence="1">Belongs to the universal stress protein A family.</text>
</comment>
<accession>A0ABS7F084</accession>
<dbReference type="InterPro" id="IPR006016">
    <property type="entry name" value="UspA"/>
</dbReference>
<dbReference type="PRINTS" id="PR01438">
    <property type="entry name" value="UNVRSLSTRESS"/>
</dbReference>
<keyword evidence="2" id="KW-0175">Coiled coil</keyword>